<dbReference type="SUPFAM" id="SSF54786">
    <property type="entry name" value="YcfA/nrd intein domain"/>
    <property type="match status" value="1"/>
</dbReference>
<accession>A0A0F6IKM7</accession>
<name>A0A0F6IKM7_LEPIR</name>
<comment type="caution">
    <text evidence="1">The sequence shown here is derived from an EMBL/GenBank/DDBJ whole genome shotgun (WGS) entry which is preliminary data.</text>
</comment>
<reference evidence="1 2" key="1">
    <citation type="submission" date="2013-01" db="EMBL/GenBank/DDBJ databases">
        <authorList>
            <person name="Harkins D.M."/>
            <person name="Durkin A.S."/>
            <person name="Brinkac L.M."/>
            <person name="Haft D.H."/>
            <person name="Selengut J.D."/>
            <person name="Sanka R."/>
            <person name="DePew J."/>
            <person name="Purushe J."/>
            <person name="Peacock S.J."/>
            <person name="Thaipadungpanit J."/>
            <person name="Wuthiekanun V.W."/>
            <person name="Day N.P."/>
            <person name="Vinetz J.M."/>
            <person name="Sutton G.G."/>
            <person name="Nierman W.C."/>
            <person name="Fouts D.E."/>
        </authorList>
    </citation>
    <scope>NUCLEOTIDE SEQUENCE [LARGE SCALE GENOMIC DNA]</scope>
    <source>
        <strain evidence="1 2">FPW1039</strain>
    </source>
</reference>
<sequence>MSKVEKLVERFKSRPRDFSYDELRKLLSAFGYNENNSGKSSGSRVAWIHSETKHIMRLHKPHPKNILKSYQINQILDELRSEGYIK</sequence>
<proteinExistence type="predicted"/>
<gene>
    <name evidence="1" type="ORF">LEP1GSC079_4147</name>
</gene>
<protein>
    <submittedName>
        <fullName evidence="1">Toxin-antitoxin system, toxin component, HicA family</fullName>
    </submittedName>
</protein>
<dbReference type="Proteomes" id="UP000012164">
    <property type="component" value="Unassembled WGS sequence"/>
</dbReference>
<evidence type="ECO:0000313" key="1">
    <source>
        <dbReference type="EMBL" id="EMJ38602.1"/>
    </source>
</evidence>
<evidence type="ECO:0000313" key="2">
    <source>
        <dbReference type="Proteomes" id="UP000012164"/>
    </source>
</evidence>
<dbReference type="AlphaFoldDB" id="A0A0F6IKM7"/>
<dbReference type="InterPro" id="IPR012933">
    <property type="entry name" value="HicA_mRNA_interferase"/>
</dbReference>
<dbReference type="Pfam" id="PF07927">
    <property type="entry name" value="HicA_toxin"/>
    <property type="match status" value="1"/>
</dbReference>
<dbReference type="GO" id="GO:0003729">
    <property type="term" value="F:mRNA binding"/>
    <property type="evidence" value="ECO:0007669"/>
    <property type="project" value="InterPro"/>
</dbReference>
<organism evidence="1 2">
    <name type="scientific">Leptospira interrogans str. FPW1039</name>
    <dbReference type="NCBI Taxonomy" id="1193040"/>
    <lineage>
        <taxon>Bacteria</taxon>
        <taxon>Pseudomonadati</taxon>
        <taxon>Spirochaetota</taxon>
        <taxon>Spirochaetia</taxon>
        <taxon>Leptospirales</taxon>
        <taxon>Leptospiraceae</taxon>
        <taxon>Leptospira</taxon>
    </lineage>
</organism>
<dbReference type="EMBL" id="AKWR02000027">
    <property type="protein sequence ID" value="EMJ38602.1"/>
    <property type="molecule type" value="Genomic_DNA"/>
</dbReference>